<name>A0A8K1ZZP5_9CYAN</name>
<protein>
    <submittedName>
        <fullName evidence="1">Uncharacterized protein</fullName>
    </submittedName>
</protein>
<dbReference type="EMBL" id="WVIC01000046">
    <property type="protein sequence ID" value="NCJ08280.1"/>
    <property type="molecule type" value="Genomic_DNA"/>
</dbReference>
<evidence type="ECO:0000313" key="1">
    <source>
        <dbReference type="EMBL" id="NCJ08280.1"/>
    </source>
</evidence>
<dbReference type="RefSeq" id="WP_238718514.1">
    <property type="nucleotide sequence ID" value="NZ_WVIC01000046.1"/>
</dbReference>
<reference evidence="1" key="1">
    <citation type="submission" date="2019-12" db="EMBL/GenBank/DDBJ databases">
        <title>High-Quality draft genome sequences of three cyanobacteria isolated from the limestone walls of the Old Cathedral of Coimbra.</title>
        <authorList>
            <person name="Tiago I."/>
            <person name="Soares F."/>
            <person name="Portugal A."/>
        </authorList>
    </citation>
    <scope>NUCLEOTIDE SEQUENCE [LARGE SCALE GENOMIC DNA]</scope>
    <source>
        <strain evidence="1">C</strain>
    </source>
</reference>
<proteinExistence type="predicted"/>
<sequence length="83" mass="9454">MTPKEKLIQAIEQSPDELVRALLELVRVMQRQSSDAGSFQQRTVLERMGGEPKHMLSVGGLSDRDRRRNLIAVCLQEKYGRDS</sequence>
<accession>A0A8K1ZZP5</accession>
<comment type="caution">
    <text evidence="1">The sequence shown here is derived from an EMBL/GenBank/DDBJ whole genome shotgun (WGS) entry which is preliminary data.</text>
</comment>
<organism evidence="1 2">
    <name type="scientific">Petrachloros mirabilis ULC683</name>
    <dbReference type="NCBI Taxonomy" id="2781853"/>
    <lineage>
        <taxon>Bacteria</taxon>
        <taxon>Bacillati</taxon>
        <taxon>Cyanobacteriota</taxon>
        <taxon>Cyanophyceae</taxon>
        <taxon>Synechococcales</taxon>
        <taxon>Petrachlorosaceae</taxon>
        <taxon>Petrachloros</taxon>
        <taxon>Petrachloros mirabilis</taxon>
    </lineage>
</organism>
<dbReference type="AlphaFoldDB" id="A0A8K1ZZP5"/>
<keyword evidence="2" id="KW-1185">Reference proteome</keyword>
<gene>
    <name evidence="1" type="ORF">GS597_17560</name>
</gene>
<dbReference type="Proteomes" id="UP000607397">
    <property type="component" value="Unassembled WGS sequence"/>
</dbReference>
<evidence type="ECO:0000313" key="2">
    <source>
        <dbReference type="Proteomes" id="UP000607397"/>
    </source>
</evidence>